<keyword evidence="3" id="KW-0255">Endonuclease</keyword>
<name>A0A5E4XXD7_9BURK</name>
<proteinExistence type="predicted"/>
<evidence type="ECO:0000313" key="3">
    <source>
        <dbReference type="EMBL" id="VVE40947.1"/>
    </source>
</evidence>
<evidence type="ECO:0000259" key="2">
    <source>
        <dbReference type="Pfam" id="PF13391"/>
    </source>
</evidence>
<dbReference type="EC" id="3.1.-.-" evidence="3"/>
<evidence type="ECO:0000256" key="1">
    <source>
        <dbReference type="SAM" id="MobiDB-lite"/>
    </source>
</evidence>
<dbReference type="Pfam" id="PF13391">
    <property type="entry name" value="HNH_2"/>
    <property type="match status" value="1"/>
</dbReference>
<dbReference type="GO" id="GO:0016787">
    <property type="term" value="F:hydrolase activity"/>
    <property type="evidence" value="ECO:0007669"/>
    <property type="project" value="UniProtKB-KW"/>
</dbReference>
<sequence length="427" mass="48476">MSYYTFNIGLPATTAWWQQNLSRKIITAGYDGESGDRGERILNRLNEGDWVLAYCNSVGFIGAGRVLGIDTYRLHPNIPLNSLSDHQHERGVRWGPHLRDTSEGISSSEVGTHTPRQTMERIDSQLGERIVALLTERALENSDKVSRFPMSWKYLRVPEAIGRLGGASTIREITEWLEVHYPNENHSDARENARLLTVNDVSRRHHDRGRKNFRTDTGNPKDVLFRTGVNKGVRYEKYIPSRHGIWDVKPSPSGDWAAIQVIALTSELDRAMLDARQQVSFDFAPPIDSDHDGRVWVLRSVALREGQSDFRAALLSAYGKKCAVTGCPVVEILEAAHIRPYRGDYTHRVDNGLLLRADIHTLFDKGMIWIDDQHTVQIDERLTGSDYANLQGRKLHMPENSAEHPHPDHLAEHRRYAGRGNKPRVHP</sequence>
<dbReference type="Proteomes" id="UP000383971">
    <property type="component" value="Unassembled WGS sequence"/>
</dbReference>
<keyword evidence="3" id="KW-0378">Hydrolase</keyword>
<evidence type="ECO:0000313" key="4">
    <source>
        <dbReference type="Proteomes" id="UP000383971"/>
    </source>
</evidence>
<dbReference type="AlphaFoldDB" id="A0A5E4XXD7"/>
<reference evidence="3 4" key="1">
    <citation type="submission" date="2019-08" db="EMBL/GenBank/DDBJ databases">
        <authorList>
            <person name="Peeters C."/>
        </authorList>
    </citation>
    <scope>NUCLEOTIDE SEQUENCE [LARGE SCALE GENOMIC DNA]</scope>
    <source>
        <strain evidence="3 4">LMG 31111</strain>
    </source>
</reference>
<dbReference type="GO" id="GO:0004519">
    <property type="term" value="F:endonuclease activity"/>
    <property type="evidence" value="ECO:0007669"/>
    <property type="project" value="UniProtKB-KW"/>
</dbReference>
<dbReference type="InterPro" id="IPR003615">
    <property type="entry name" value="HNH_nuc"/>
</dbReference>
<protein>
    <submittedName>
        <fullName evidence="3">Endonuclease NucS</fullName>
        <ecNumber evidence="3">3.1.-.-</ecNumber>
    </submittedName>
</protein>
<gene>
    <name evidence="3" type="primary">nucS</name>
    <name evidence="3" type="ORF">PCO31111_04169</name>
</gene>
<feature type="region of interest" description="Disordered" evidence="1">
    <location>
        <begin position="398"/>
        <end position="427"/>
    </location>
</feature>
<accession>A0A5E4XXD7</accession>
<feature type="compositionally biased region" description="Basic and acidic residues" evidence="1">
    <location>
        <begin position="401"/>
        <end position="415"/>
    </location>
</feature>
<keyword evidence="4" id="KW-1185">Reference proteome</keyword>
<organism evidence="3 4">
    <name type="scientific">Pandoraea communis</name>
    <dbReference type="NCBI Taxonomy" id="2508297"/>
    <lineage>
        <taxon>Bacteria</taxon>
        <taxon>Pseudomonadati</taxon>
        <taxon>Pseudomonadota</taxon>
        <taxon>Betaproteobacteria</taxon>
        <taxon>Burkholderiales</taxon>
        <taxon>Burkholderiaceae</taxon>
        <taxon>Pandoraea</taxon>
    </lineage>
</organism>
<dbReference type="EMBL" id="CABPSE010000017">
    <property type="protein sequence ID" value="VVE40947.1"/>
    <property type="molecule type" value="Genomic_DNA"/>
</dbReference>
<feature type="domain" description="HNH nuclease" evidence="2">
    <location>
        <begin position="322"/>
        <end position="371"/>
    </location>
</feature>
<keyword evidence="3" id="KW-0540">Nuclease</keyword>